<dbReference type="EMBL" id="DXCL01000026">
    <property type="protein sequence ID" value="HIZ03435.1"/>
    <property type="molecule type" value="Genomic_DNA"/>
</dbReference>
<keyword evidence="1" id="KW-0489">Methyltransferase</keyword>
<dbReference type="Pfam" id="PF13489">
    <property type="entry name" value="Methyltransf_23"/>
    <property type="match status" value="1"/>
</dbReference>
<dbReference type="AlphaFoldDB" id="A0A9D2ICD4"/>
<reference evidence="1" key="2">
    <citation type="submission" date="2021-04" db="EMBL/GenBank/DDBJ databases">
        <authorList>
            <person name="Gilroy R."/>
        </authorList>
    </citation>
    <scope>NUCLEOTIDE SEQUENCE</scope>
    <source>
        <strain evidence="1">CHK187-5294</strain>
    </source>
</reference>
<dbReference type="Proteomes" id="UP000824132">
    <property type="component" value="Unassembled WGS sequence"/>
</dbReference>
<dbReference type="GO" id="GO:0032259">
    <property type="term" value="P:methylation"/>
    <property type="evidence" value="ECO:0007669"/>
    <property type="project" value="UniProtKB-KW"/>
</dbReference>
<dbReference type="PANTHER" id="PTHR43861">
    <property type="entry name" value="TRANS-ACONITATE 2-METHYLTRANSFERASE-RELATED"/>
    <property type="match status" value="1"/>
</dbReference>
<proteinExistence type="predicted"/>
<dbReference type="InterPro" id="IPR029063">
    <property type="entry name" value="SAM-dependent_MTases_sf"/>
</dbReference>
<reference evidence="1" key="1">
    <citation type="journal article" date="2021" name="PeerJ">
        <title>Extensive microbial diversity within the chicken gut microbiome revealed by metagenomics and culture.</title>
        <authorList>
            <person name="Gilroy R."/>
            <person name="Ravi A."/>
            <person name="Getino M."/>
            <person name="Pursley I."/>
            <person name="Horton D.L."/>
            <person name="Alikhan N.F."/>
            <person name="Baker D."/>
            <person name="Gharbi K."/>
            <person name="Hall N."/>
            <person name="Watson M."/>
            <person name="Adriaenssens E.M."/>
            <person name="Foster-Nyarko E."/>
            <person name="Jarju S."/>
            <person name="Secka A."/>
            <person name="Antonio M."/>
            <person name="Oren A."/>
            <person name="Chaudhuri R.R."/>
            <person name="La Ragione R."/>
            <person name="Hildebrand F."/>
            <person name="Pallen M.J."/>
        </authorList>
    </citation>
    <scope>NUCLEOTIDE SEQUENCE</scope>
    <source>
        <strain evidence="1">CHK187-5294</strain>
    </source>
</reference>
<dbReference type="Gene3D" id="3.40.50.150">
    <property type="entry name" value="Vaccinia Virus protein VP39"/>
    <property type="match status" value="1"/>
</dbReference>
<dbReference type="GO" id="GO:0008168">
    <property type="term" value="F:methyltransferase activity"/>
    <property type="evidence" value="ECO:0007669"/>
    <property type="project" value="UniProtKB-KW"/>
</dbReference>
<dbReference type="CDD" id="cd02440">
    <property type="entry name" value="AdoMet_MTases"/>
    <property type="match status" value="1"/>
</dbReference>
<evidence type="ECO:0000313" key="1">
    <source>
        <dbReference type="EMBL" id="HIZ03435.1"/>
    </source>
</evidence>
<protein>
    <submittedName>
        <fullName evidence="1">Class I SAM-dependent methyltransferase</fullName>
    </submittedName>
</protein>
<keyword evidence="1" id="KW-0808">Transferase</keyword>
<dbReference type="Gene3D" id="2.20.25.110">
    <property type="entry name" value="S-adenosyl-L-methionine-dependent methyltransferases"/>
    <property type="match status" value="1"/>
</dbReference>
<gene>
    <name evidence="1" type="ORF">H9727_04030</name>
</gene>
<dbReference type="SUPFAM" id="SSF53335">
    <property type="entry name" value="S-adenosyl-L-methionine-dependent methyltransferases"/>
    <property type="match status" value="1"/>
</dbReference>
<sequence length="242" mass="27647">MDRAYARLADWFEYLNEDCDYVKWSQYLHERLLSLGVSQGRGLDIGCGSGYFTRYFQRLGYDMTGFDVSAEMLSKADSLNCGRAKPQYVLADVRKLKIGGRADFAVAVNDCFNYIPARDIPAALRRVAAALKKGGAFLFDVSSEYKLRNIVGNNVFCEDREELSYMWFNRLFDDRVEMDVTVFVKEKDGRFSRGDERHVQYIHSEGFLRGELEKAGFVCLKTEGAFGSSQDKTRVNFIAKRA</sequence>
<name>A0A9D2ICD4_9FIRM</name>
<accession>A0A9D2ICD4</accession>
<evidence type="ECO:0000313" key="2">
    <source>
        <dbReference type="Proteomes" id="UP000824132"/>
    </source>
</evidence>
<organism evidence="1 2">
    <name type="scientific">Candidatus Borkfalkia avistercoris</name>
    <dbReference type="NCBI Taxonomy" id="2838504"/>
    <lineage>
        <taxon>Bacteria</taxon>
        <taxon>Bacillati</taxon>
        <taxon>Bacillota</taxon>
        <taxon>Clostridia</taxon>
        <taxon>Christensenellales</taxon>
        <taxon>Christensenellaceae</taxon>
        <taxon>Candidatus Borkfalkia</taxon>
    </lineage>
</organism>
<comment type="caution">
    <text evidence="1">The sequence shown here is derived from an EMBL/GenBank/DDBJ whole genome shotgun (WGS) entry which is preliminary data.</text>
</comment>